<comment type="caution">
    <text evidence="2">The sequence shown here is derived from an EMBL/GenBank/DDBJ whole genome shotgun (WGS) entry which is preliminary data.</text>
</comment>
<dbReference type="Proteomes" id="UP000652761">
    <property type="component" value="Unassembled WGS sequence"/>
</dbReference>
<accession>A0A843VQB3</accession>
<gene>
    <name evidence="2" type="ORF">Taro_027940</name>
</gene>
<organism evidence="2 3">
    <name type="scientific">Colocasia esculenta</name>
    <name type="common">Wild taro</name>
    <name type="synonym">Arum esculentum</name>
    <dbReference type="NCBI Taxonomy" id="4460"/>
    <lineage>
        <taxon>Eukaryota</taxon>
        <taxon>Viridiplantae</taxon>
        <taxon>Streptophyta</taxon>
        <taxon>Embryophyta</taxon>
        <taxon>Tracheophyta</taxon>
        <taxon>Spermatophyta</taxon>
        <taxon>Magnoliopsida</taxon>
        <taxon>Liliopsida</taxon>
        <taxon>Araceae</taxon>
        <taxon>Aroideae</taxon>
        <taxon>Colocasieae</taxon>
        <taxon>Colocasia</taxon>
    </lineage>
</organism>
<feature type="region of interest" description="Disordered" evidence="1">
    <location>
        <begin position="1"/>
        <end position="25"/>
    </location>
</feature>
<evidence type="ECO:0000313" key="3">
    <source>
        <dbReference type="Proteomes" id="UP000652761"/>
    </source>
</evidence>
<evidence type="ECO:0000256" key="1">
    <source>
        <dbReference type="SAM" id="MobiDB-lite"/>
    </source>
</evidence>
<proteinExistence type="predicted"/>
<reference evidence="2" key="1">
    <citation type="submission" date="2017-07" db="EMBL/GenBank/DDBJ databases">
        <title>Taro Niue Genome Assembly and Annotation.</title>
        <authorList>
            <person name="Atibalentja N."/>
            <person name="Keating K."/>
            <person name="Fields C.J."/>
        </authorList>
    </citation>
    <scope>NUCLEOTIDE SEQUENCE</scope>
    <source>
        <strain evidence="2">Niue_2</strain>
        <tissue evidence="2">Leaf</tissue>
    </source>
</reference>
<sequence>MWTDGDGGVEQGGSSGAAAIVTTLPRQQQPCTPAVRFLFSAARESKKPESMDLTFPSQEFHDLLDQLQQIDSIRTLCQPARRSTPIFPGQSV</sequence>
<dbReference type="AlphaFoldDB" id="A0A843VQB3"/>
<name>A0A843VQB3_COLES</name>
<feature type="compositionally biased region" description="Gly residues" evidence="1">
    <location>
        <begin position="1"/>
        <end position="15"/>
    </location>
</feature>
<evidence type="ECO:0000313" key="2">
    <source>
        <dbReference type="EMBL" id="MQL95274.1"/>
    </source>
</evidence>
<keyword evidence="3" id="KW-1185">Reference proteome</keyword>
<protein>
    <submittedName>
        <fullName evidence="2">Uncharacterized protein</fullName>
    </submittedName>
</protein>
<dbReference type="EMBL" id="NMUH01001776">
    <property type="protein sequence ID" value="MQL95274.1"/>
    <property type="molecule type" value="Genomic_DNA"/>
</dbReference>